<comment type="caution">
    <text evidence="1">The sequence shown here is derived from an EMBL/GenBank/DDBJ whole genome shotgun (WGS) entry which is preliminary data.</text>
</comment>
<dbReference type="EMBL" id="BAABEY010000009">
    <property type="protein sequence ID" value="GAA4433799.1"/>
    <property type="molecule type" value="Genomic_DNA"/>
</dbReference>
<gene>
    <name evidence="1" type="ORF">GCM10023091_07810</name>
</gene>
<reference evidence="2" key="1">
    <citation type="journal article" date="2019" name="Int. J. Syst. Evol. Microbiol.">
        <title>The Global Catalogue of Microorganisms (GCM) 10K type strain sequencing project: providing services to taxonomists for standard genome sequencing and annotation.</title>
        <authorList>
            <consortium name="The Broad Institute Genomics Platform"/>
            <consortium name="The Broad Institute Genome Sequencing Center for Infectious Disease"/>
            <person name="Wu L."/>
            <person name="Ma J."/>
        </authorList>
    </citation>
    <scope>NUCLEOTIDE SEQUENCE [LARGE SCALE GENOMIC DNA]</scope>
    <source>
        <strain evidence="2">JCM 31920</strain>
    </source>
</reference>
<organism evidence="1 2">
    <name type="scientific">Ravibacter arvi</name>
    <dbReference type="NCBI Taxonomy" id="2051041"/>
    <lineage>
        <taxon>Bacteria</taxon>
        <taxon>Pseudomonadati</taxon>
        <taxon>Bacteroidota</taxon>
        <taxon>Cytophagia</taxon>
        <taxon>Cytophagales</taxon>
        <taxon>Spirosomataceae</taxon>
        <taxon>Ravibacter</taxon>
    </lineage>
</organism>
<name>A0ABP8LSP9_9BACT</name>
<protein>
    <submittedName>
        <fullName evidence="1">Uncharacterized protein</fullName>
    </submittedName>
</protein>
<evidence type="ECO:0000313" key="2">
    <source>
        <dbReference type="Proteomes" id="UP001501508"/>
    </source>
</evidence>
<keyword evidence="2" id="KW-1185">Reference proteome</keyword>
<proteinExistence type="predicted"/>
<sequence length="856" mass="98009">MPGDYLTMVFKTGRTADSVTARLTVPEEWHLLSQMQVPSGDGRNFYYSVASKSNSRAGLYPVKFEVFTRGKLQDSRTVNVPVRAISRIDILTVSPPEYAKEGETLFSEFVVHNLGNRVENPHFSGTGGEVETDSASLQPGESTVVRMKREVPHTDQTNWLLSQGLSVTVAGNAEPYRKYISIPVYATKPKKTDSYLRFPVEAGATFLHYRMGDISHTGFQYFVNGKGSLDVKKQHMLDFSLRGPNQRSFPVLGNYDHYSATYTYKNRFIVTAGDFHLSFNNLMELGRYGRGVYLQGRVKNFGGRVFYQKARLFPMQKDSYGGEVSLFLKKGEIAASYFSKNAFVKNQWQTTRMAGLSSRIQSKTVSWEAEWSVGNTLNRYDMGVFSRLYYRYRKLTVSNNLIYTGENYFGFYTNSRLLVTNVGYYFNPKVGLGVTHNYSLINPGLDVSVYNTSPFTNTYVAYVTFSPGSRNRFFLNYTIGDRKDRQKPPTYDYHENLGNFFYNFEGQQFRLMNQVRYGYTRNNLAGNDLRRRRTYASGILQPSFRLWREAWLSGFAEYQYTSRFSNQDRFEHLFFWGGNLSIVQKRIFQLSLMYRNSYAPDELYQSRSYLSISSVLNLKHHQLALQGGNIYHPNPDLRYQNTLFFSLTYTLKLNAPLARIKNTGRVVGKVTGLYPDIGKDGMLIRLGGKEYLTGPAGEFSFNNVAEDKYLLTLQRMQVVDGVVPTVKIPMEIVVRKDSVTYLEIPFSKTGGLQGKVKFMEENPAQPGKPLVLIKLYREGATYLTDLKDGNVFSFKEILPGNWNLKIIPQDAGYEAETEDQVITIEPDKIREVNLVIKARERKIFFSNQNFQISVKE</sequence>
<accession>A0ABP8LSP9</accession>
<dbReference type="Proteomes" id="UP001501508">
    <property type="component" value="Unassembled WGS sequence"/>
</dbReference>
<evidence type="ECO:0000313" key="1">
    <source>
        <dbReference type="EMBL" id="GAA4433799.1"/>
    </source>
</evidence>